<dbReference type="EMBL" id="JAUESC010000004">
    <property type="protein sequence ID" value="KAK0595046.1"/>
    <property type="molecule type" value="Genomic_DNA"/>
</dbReference>
<keyword evidence="1" id="KW-1133">Transmembrane helix</keyword>
<reference evidence="2" key="1">
    <citation type="journal article" date="2022" name="Plant J.">
        <title>Strategies of tolerance reflected in two North American maple genomes.</title>
        <authorList>
            <person name="McEvoy S.L."/>
            <person name="Sezen U.U."/>
            <person name="Trouern-Trend A."/>
            <person name="McMahon S.M."/>
            <person name="Schaberg P.G."/>
            <person name="Yang J."/>
            <person name="Wegrzyn J.L."/>
            <person name="Swenson N.G."/>
        </authorList>
    </citation>
    <scope>NUCLEOTIDE SEQUENCE</scope>
    <source>
        <strain evidence="2">NS2018</strain>
    </source>
</reference>
<keyword evidence="1" id="KW-0812">Transmembrane</keyword>
<keyword evidence="1" id="KW-0472">Membrane</keyword>
<organism evidence="2 3">
    <name type="scientific">Acer saccharum</name>
    <name type="common">Sugar maple</name>
    <dbReference type="NCBI Taxonomy" id="4024"/>
    <lineage>
        <taxon>Eukaryota</taxon>
        <taxon>Viridiplantae</taxon>
        <taxon>Streptophyta</taxon>
        <taxon>Embryophyta</taxon>
        <taxon>Tracheophyta</taxon>
        <taxon>Spermatophyta</taxon>
        <taxon>Magnoliopsida</taxon>
        <taxon>eudicotyledons</taxon>
        <taxon>Gunneridae</taxon>
        <taxon>Pentapetalae</taxon>
        <taxon>rosids</taxon>
        <taxon>malvids</taxon>
        <taxon>Sapindales</taxon>
        <taxon>Sapindaceae</taxon>
        <taxon>Hippocastanoideae</taxon>
        <taxon>Acereae</taxon>
        <taxon>Acer</taxon>
    </lineage>
</organism>
<reference evidence="2" key="2">
    <citation type="submission" date="2023-06" db="EMBL/GenBank/DDBJ databases">
        <authorList>
            <person name="Swenson N.G."/>
            <person name="Wegrzyn J.L."/>
            <person name="Mcevoy S.L."/>
        </authorList>
    </citation>
    <scope>NUCLEOTIDE SEQUENCE</scope>
    <source>
        <strain evidence="2">NS2018</strain>
        <tissue evidence="2">Leaf</tissue>
    </source>
</reference>
<feature type="transmembrane region" description="Helical" evidence="1">
    <location>
        <begin position="46"/>
        <end position="72"/>
    </location>
</feature>
<name>A0AA39VY45_ACESA</name>
<sequence>MGSGWFPQARTEARRDSNPCSVANRFDKGSVCPSLYHGISLSSSSLLLILLLLPLQVSLICQQILTFDFFFFQG</sequence>
<protein>
    <submittedName>
        <fullName evidence="2">Uncharacterized protein</fullName>
    </submittedName>
</protein>
<gene>
    <name evidence="2" type="ORF">LWI29_003002</name>
</gene>
<comment type="caution">
    <text evidence="2">The sequence shown here is derived from an EMBL/GenBank/DDBJ whole genome shotgun (WGS) entry which is preliminary data.</text>
</comment>
<evidence type="ECO:0000313" key="3">
    <source>
        <dbReference type="Proteomes" id="UP001168877"/>
    </source>
</evidence>
<dbReference type="AlphaFoldDB" id="A0AA39VY45"/>
<dbReference type="Proteomes" id="UP001168877">
    <property type="component" value="Unassembled WGS sequence"/>
</dbReference>
<evidence type="ECO:0000256" key="1">
    <source>
        <dbReference type="SAM" id="Phobius"/>
    </source>
</evidence>
<evidence type="ECO:0000313" key="2">
    <source>
        <dbReference type="EMBL" id="KAK0595046.1"/>
    </source>
</evidence>
<accession>A0AA39VY45</accession>
<keyword evidence="3" id="KW-1185">Reference proteome</keyword>
<proteinExistence type="predicted"/>